<dbReference type="PROSITE" id="PS50949">
    <property type="entry name" value="HTH_GNTR"/>
    <property type="match status" value="1"/>
</dbReference>
<evidence type="ECO:0000256" key="3">
    <source>
        <dbReference type="ARBA" id="ARBA00023163"/>
    </source>
</evidence>
<dbReference type="Gene3D" id="1.20.120.530">
    <property type="entry name" value="GntR ligand-binding domain-like"/>
    <property type="match status" value="1"/>
</dbReference>
<dbReference type="SMART" id="SM00895">
    <property type="entry name" value="FCD"/>
    <property type="match status" value="1"/>
</dbReference>
<evidence type="ECO:0000313" key="5">
    <source>
        <dbReference type="EMBL" id="GAA3618455.1"/>
    </source>
</evidence>
<dbReference type="PRINTS" id="PR00035">
    <property type="entry name" value="HTHGNTR"/>
</dbReference>
<comment type="caution">
    <text evidence="5">The sequence shown here is derived from an EMBL/GenBank/DDBJ whole genome shotgun (WGS) entry which is preliminary data.</text>
</comment>
<dbReference type="InterPro" id="IPR000524">
    <property type="entry name" value="Tscrpt_reg_HTH_GntR"/>
</dbReference>
<evidence type="ECO:0000313" key="6">
    <source>
        <dbReference type="Proteomes" id="UP001501074"/>
    </source>
</evidence>
<accession>A0ABP6ZSL4</accession>
<dbReference type="Proteomes" id="UP001501074">
    <property type="component" value="Unassembled WGS sequence"/>
</dbReference>
<proteinExistence type="predicted"/>
<dbReference type="PANTHER" id="PTHR43537">
    <property type="entry name" value="TRANSCRIPTIONAL REGULATOR, GNTR FAMILY"/>
    <property type="match status" value="1"/>
</dbReference>
<dbReference type="CDD" id="cd07377">
    <property type="entry name" value="WHTH_GntR"/>
    <property type="match status" value="1"/>
</dbReference>
<evidence type="ECO:0000259" key="4">
    <source>
        <dbReference type="PROSITE" id="PS50949"/>
    </source>
</evidence>
<feature type="domain" description="HTH gntR-type" evidence="4">
    <location>
        <begin position="18"/>
        <end position="86"/>
    </location>
</feature>
<keyword evidence="1" id="KW-0805">Transcription regulation</keyword>
<dbReference type="Gene3D" id="1.10.10.10">
    <property type="entry name" value="Winged helix-like DNA-binding domain superfamily/Winged helix DNA-binding domain"/>
    <property type="match status" value="1"/>
</dbReference>
<sequence>MSAPVSEAPSSLRTTRRAGLIDQVIEQLRTQITSGAWAVGERIPTETELSQLTATSRNTVREAVQSLVHAGLLERRQGSGTYVLAASELAGAVSRRVAGARRLDVLEVRRTLEVGAARLAASRRTPADITLLRELHADRQKARDSGDVDELVVSDVSLHRAIVQASHNPVMIDLYENLVDALQENVRFNVAVIAPGDDDHHALVDAVIVGDAEAAAAEAAAFLDALIAGSDKEDGVVTPDLDGRRGAE</sequence>
<dbReference type="PANTHER" id="PTHR43537:SF47">
    <property type="entry name" value="REGULATORY PROTEIN GNTR HTH"/>
    <property type="match status" value="1"/>
</dbReference>
<keyword evidence="2" id="KW-0238">DNA-binding</keyword>
<dbReference type="InterPro" id="IPR008920">
    <property type="entry name" value="TF_FadR/GntR_C"/>
</dbReference>
<keyword evidence="3" id="KW-0804">Transcription</keyword>
<dbReference type="Pfam" id="PF00392">
    <property type="entry name" value="GntR"/>
    <property type="match status" value="1"/>
</dbReference>
<dbReference type="InterPro" id="IPR036388">
    <property type="entry name" value="WH-like_DNA-bd_sf"/>
</dbReference>
<evidence type="ECO:0000256" key="1">
    <source>
        <dbReference type="ARBA" id="ARBA00023015"/>
    </source>
</evidence>
<keyword evidence="6" id="KW-1185">Reference proteome</keyword>
<reference evidence="6" key="1">
    <citation type="journal article" date="2019" name="Int. J. Syst. Evol. Microbiol.">
        <title>The Global Catalogue of Microorganisms (GCM) 10K type strain sequencing project: providing services to taxonomists for standard genome sequencing and annotation.</title>
        <authorList>
            <consortium name="The Broad Institute Genomics Platform"/>
            <consortium name="The Broad Institute Genome Sequencing Center for Infectious Disease"/>
            <person name="Wu L."/>
            <person name="Ma J."/>
        </authorList>
    </citation>
    <scope>NUCLEOTIDE SEQUENCE [LARGE SCALE GENOMIC DNA]</scope>
    <source>
        <strain evidence="6">JCM 16902</strain>
    </source>
</reference>
<dbReference type="InterPro" id="IPR011711">
    <property type="entry name" value="GntR_C"/>
</dbReference>
<dbReference type="SUPFAM" id="SSF46785">
    <property type="entry name" value="Winged helix' DNA-binding domain"/>
    <property type="match status" value="1"/>
</dbReference>
<dbReference type="SUPFAM" id="SSF48008">
    <property type="entry name" value="GntR ligand-binding domain-like"/>
    <property type="match status" value="1"/>
</dbReference>
<name>A0ABP6ZSL4_9ACTN</name>
<dbReference type="SMART" id="SM00345">
    <property type="entry name" value="HTH_GNTR"/>
    <property type="match status" value="1"/>
</dbReference>
<protein>
    <submittedName>
        <fullName evidence="5">FadR/GntR family transcriptional regulator</fullName>
    </submittedName>
</protein>
<evidence type="ECO:0000256" key="2">
    <source>
        <dbReference type="ARBA" id="ARBA00023125"/>
    </source>
</evidence>
<dbReference type="InterPro" id="IPR036390">
    <property type="entry name" value="WH_DNA-bd_sf"/>
</dbReference>
<dbReference type="RefSeq" id="WP_231480811.1">
    <property type="nucleotide sequence ID" value="NZ_BAAAZO010000006.1"/>
</dbReference>
<organism evidence="5 6">
    <name type="scientific">Kineosporia mesophila</name>
    <dbReference type="NCBI Taxonomy" id="566012"/>
    <lineage>
        <taxon>Bacteria</taxon>
        <taxon>Bacillati</taxon>
        <taxon>Actinomycetota</taxon>
        <taxon>Actinomycetes</taxon>
        <taxon>Kineosporiales</taxon>
        <taxon>Kineosporiaceae</taxon>
        <taxon>Kineosporia</taxon>
    </lineage>
</organism>
<gene>
    <name evidence="5" type="ORF">GCM10022223_39040</name>
</gene>
<dbReference type="EMBL" id="BAAAZO010000006">
    <property type="protein sequence ID" value="GAA3618455.1"/>
    <property type="molecule type" value="Genomic_DNA"/>
</dbReference>
<dbReference type="Pfam" id="PF07729">
    <property type="entry name" value="FCD"/>
    <property type="match status" value="1"/>
</dbReference>